<dbReference type="RefSeq" id="WP_065078288.1">
    <property type="nucleotide sequence ID" value="NZ_LROS01000020.1"/>
</dbReference>
<evidence type="ECO:0000259" key="8">
    <source>
        <dbReference type="Pfam" id="PF02687"/>
    </source>
</evidence>
<name>A0A1A6AU12_9CLOT</name>
<gene>
    <name evidence="9" type="primary">ytrF_1</name>
    <name evidence="9" type="ORF">CLRAG_20030</name>
</gene>
<evidence type="ECO:0000256" key="4">
    <source>
        <dbReference type="ARBA" id="ARBA00022989"/>
    </source>
</evidence>
<dbReference type="EMBL" id="LROS01000020">
    <property type="protein sequence ID" value="OBR93532.1"/>
    <property type="molecule type" value="Genomic_DNA"/>
</dbReference>
<evidence type="ECO:0000256" key="6">
    <source>
        <dbReference type="ARBA" id="ARBA00038076"/>
    </source>
</evidence>
<comment type="caution">
    <text evidence="9">The sequence shown here is derived from an EMBL/GenBank/DDBJ whole genome shotgun (WGS) entry which is preliminary data.</text>
</comment>
<protein>
    <submittedName>
        <fullName evidence="9">ABC transporter permease YtrF</fullName>
    </submittedName>
</protein>
<dbReference type="AlphaFoldDB" id="A0A1A6AU12"/>
<feature type="transmembrane region" description="Helical" evidence="7">
    <location>
        <begin position="270"/>
        <end position="292"/>
    </location>
</feature>
<dbReference type="PANTHER" id="PTHR30572">
    <property type="entry name" value="MEMBRANE COMPONENT OF TRANSPORTER-RELATED"/>
    <property type="match status" value="1"/>
</dbReference>
<evidence type="ECO:0000256" key="2">
    <source>
        <dbReference type="ARBA" id="ARBA00022475"/>
    </source>
</evidence>
<feature type="transmembrane region" description="Helical" evidence="7">
    <location>
        <begin position="448"/>
        <end position="470"/>
    </location>
</feature>
<dbReference type="InterPro" id="IPR003838">
    <property type="entry name" value="ABC3_permease_C"/>
</dbReference>
<feature type="transmembrane region" description="Helical" evidence="7">
    <location>
        <begin position="370"/>
        <end position="391"/>
    </location>
</feature>
<keyword evidence="3 7" id="KW-0812">Transmembrane</keyword>
<evidence type="ECO:0000256" key="1">
    <source>
        <dbReference type="ARBA" id="ARBA00004651"/>
    </source>
</evidence>
<evidence type="ECO:0000256" key="5">
    <source>
        <dbReference type="ARBA" id="ARBA00023136"/>
    </source>
</evidence>
<dbReference type="Pfam" id="PF02687">
    <property type="entry name" value="FtsX"/>
    <property type="match status" value="2"/>
</dbReference>
<feature type="transmembrane region" description="Helical" evidence="7">
    <location>
        <begin position="323"/>
        <end position="350"/>
    </location>
</feature>
<comment type="similarity">
    <text evidence="6">Belongs to the ABC-4 integral membrane protein family.</text>
</comment>
<evidence type="ECO:0000256" key="3">
    <source>
        <dbReference type="ARBA" id="ARBA00022692"/>
    </source>
</evidence>
<keyword evidence="10" id="KW-1185">Reference proteome</keyword>
<sequence length="862" mass="94415">MNIFNKVALQGMKKSRTRTIVTIIGVVLSAALITAVVTFGVSLLNYMSNGEAHKYGGWHIKFEDVDSSFAAKQASNNKVANTTSFKNIGYAKLNGGKILSKPYFFIAGFSKKTFNALPITLCAGRLPKNNREIVVPERVVIKDGVKLRVGDTLTLAIGSRMSGNKSLGQHDPYISGKETLVPKTEKTYTVVGFCETPHFDEYSVPGYTAITTADAADTPNNLTLFVTLKKPFKAHTYAKNAAEGHAYIFNSDVLRFIALSNDPSDKVFNAFLYSAGAIVLIIIMIGSIFLIYNSFNISLNERTHQFGILSSVGATPKQLRHSVLFEGLCIGAIGIPIGVIIGIASIKLAISIVAKNFANVLFANVPLTLTVSAPAIIAAVVTSMITILISADIPARKAANMPVMECIRQTNDIKIESKAVKTSKLAERIYGLEGTLALKNFKRNKKRYSSIVLSLVLSVVLFISTSSLVIDLKQASAGAKEVTNSDVGFGTHDMKDSEMLQLYSKLKNVDGVDESSYQVVMNYFCAAKGSDLSDAYKKSLGPHSPNETVNLPVQIQFLDDSTYLKIVKSLGLPTDKYTGQNAKLIGVAKVDSHDNQKTASQIQNVFKSSASNFTIFPKTNGKPEMKQGYNASITFMNNFVPLDTPPILTDIKQKSGGIYVTAPYSLKEKFNATGTPADIITKGMTFQSKNPSKSSDKMKEIVQDMGITSPYILLNMSGALDQSRNMIFIADVFSYAFIIMISLIAVANVFNTISTNIKMRRRELAMLRSVGMSDHDFQKMMNFECIFYGMKALLFGLPLAIIFSWFMHKEMNGSESGSFVMPWASIGISVLGVFFIVFITMLYSIRKIKKENIIDALRDDMD</sequence>
<keyword evidence="4 7" id="KW-1133">Transmembrane helix</keyword>
<evidence type="ECO:0000313" key="9">
    <source>
        <dbReference type="EMBL" id="OBR93532.1"/>
    </source>
</evidence>
<feature type="transmembrane region" description="Helical" evidence="7">
    <location>
        <begin position="20"/>
        <end position="44"/>
    </location>
</feature>
<dbReference type="PATRIC" id="fig|1353534.3.peg.2042"/>
<organism evidence="9 10">
    <name type="scientific">Clostridium ragsdalei P11</name>
    <dbReference type="NCBI Taxonomy" id="1353534"/>
    <lineage>
        <taxon>Bacteria</taxon>
        <taxon>Bacillati</taxon>
        <taxon>Bacillota</taxon>
        <taxon>Clostridia</taxon>
        <taxon>Eubacteriales</taxon>
        <taxon>Clostridiaceae</taxon>
        <taxon>Clostridium</taxon>
    </lineage>
</organism>
<dbReference type="InterPro" id="IPR050250">
    <property type="entry name" value="Macrolide_Exporter_MacB"/>
</dbReference>
<evidence type="ECO:0000313" key="10">
    <source>
        <dbReference type="Proteomes" id="UP000093954"/>
    </source>
</evidence>
<proteinExistence type="inferred from homology"/>
<feature type="domain" description="ABC3 transporter permease C-terminal" evidence="8">
    <location>
        <begin position="736"/>
        <end position="853"/>
    </location>
</feature>
<comment type="subcellular location">
    <subcellularLocation>
        <location evidence="1">Cell membrane</location>
        <topology evidence="1">Multi-pass membrane protein</topology>
    </subcellularLocation>
</comment>
<feature type="transmembrane region" description="Helical" evidence="7">
    <location>
        <begin position="785"/>
        <end position="807"/>
    </location>
</feature>
<reference evidence="9 10" key="1">
    <citation type="journal article" date="2012" name="Front. Microbiol.">
        <title>Draft Genome Sequence of the Virulent Strain 01-B526 of the Fish Pathogen Aeromonas salmonicida.</title>
        <authorList>
            <person name="Charette S.J."/>
            <person name="Brochu F."/>
            <person name="Boyle B."/>
            <person name="Filion G."/>
            <person name="Tanaka K.H."/>
            <person name="Derome N."/>
        </authorList>
    </citation>
    <scope>NUCLEOTIDE SEQUENCE [LARGE SCALE GENOMIC DNA]</scope>
    <source>
        <strain evidence="9 10">P11</strain>
    </source>
</reference>
<keyword evidence="5 7" id="KW-0472">Membrane</keyword>
<evidence type="ECO:0000256" key="7">
    <source>
        <dbReference type="SAM" id="Phobius"/>
    </source>
</evidence>
<feature type="transmembrane region" description="Helical" evidence="7">
    <location>
        <begin position="732"/>
        <end position="753"/>
    </location>
</feature>
<keyword evidence="2" id="KW-1003">Cell membrane</keyword>
<accession>A0A1A6AU12</accession>
<feature type="domain" description="ABC3 transporter permease C-terminal" evidence="8">
    <location>
        <begin position="278"/>
        <end position="402"/>
    </location>
</feature>
<dbReference type="Proteomes" id="UP000093954">
    <property type="component" value="Unassembled WGS sequence"/>
</dbReference>
<dbReference type="PANTHER" id="PTHR30572:SF4">
    <property type="entry name" value="ABC TRANSPORTER PERMEASE YTRF"/>
    <property type="match status" value="1"/>
</dbReference>
<dbReference type="GO" id="GO:0005886">
    <property type="term" value="C:plasma membrane"/>
    <property type="evidence" value="ECO:0007669"/>
    <property type="project" value="UniProtKB-SubCell"/>
</dbReference>
<feature type="transmembrane region" description="Helical" evidence="7">
    <location>
        <begin position="819"/>
        <end position="843"/>
    </location>
</feature>
<dbReference type="GO" id="GO:0022857">
    <property type="term" value="F:transmembrane transporter activity"/>
    <property type="evidence" value="ECO:0007669"/>
    <property type="project" value="TreeGrafter"/>
</dbReference>